<reference evidence="2" key="1">
    <citation type="journal article" date="2019" name="Int. J. Syst. Evol. Microbiol.">
        <title>The Global Catalogue of Microorganisms (GCM) 10K type strain sequencing project: providing services to taxonomists for standard genome sequencing and annotation.</title>
        <authorList>
            <consortium name="The Broad Institute Genomics Platform"/>
            <consortium name="The Broad Institute Genome Sequencing Center for Infectious Disease"/>
            <person name="Wu L."/>
            <person name="Ma J."/>
        </authorList>
    </citation>
    <scope>NUCLEOTIDE SEQUENCE [LARGE SCALE GENOMIC DNA]</scope>
    <source>
        <strain evidence="2">CGMCC 4.1415</strain>
    </source>
</reference>
<name>A0ABW0GUG1_9HYPH</name>
<keyword evidence="2" id="KW-1185">Reference proteome</keyword>
<protein>
    <recommendedName>
        <fullName evidence="3">DUF1508 domain-containing protein</fullName>
    </recommendedName>
</protein>
<evidence type="ECO:0000313" key="2">
    <source>
        <dbReference type="Proteomes" id="UP001596016"/>
    </source>
</evidence>
<comment type="caution">
    <text evidence="1">The sequence shown here is derived from an EMBL/GenBank/DDBJ whole genome shotgun (WGS) entry which is preliminary data.</text>
</comment>
<sequence>MKLTGRWRFDIKYGPEGEAKYAWVYDETNRMICTAKTHDAACIVEAANAYAVIAGRRALESKGGGT</sequence>
<organism evidence="1 2">
    <name type="scientific">Aquamicrobium segne</name>
    <dbReference type="NCBI Taxonomy" id="469547"/>
    <lineage>
        <taxon>Bacteria</taxon>
        <taxon>Pseudomonadati</taxon>
        <taxon>Pseudomonadota</taxon>
        <taxon>Alphaproteobacteria</taxon>
        <taxon>Hyphomicrobiales</taxon>
        <taxon>Phyllobacteriaceae</taxon>
        <taxon>Aquamicrobium</taxon>
    </lineage>
</organism>
<gene>
    <name evidence="1" type="ORF">ACFPLB_04045</name>
</gene>
<proteinExistence type="predicted"/>
<dbReference type="EMBL" id="JBHSLL010000012">
    <property type="protein sequence ID" value="MFC5385135.1"/>
    <property type="molecule type" value="Genomic_DNA"/>
</dbReference>
<evidence type="ECO:0008006" key="3">
    <source>
        <dbReference type="Google" id="ProtNLM"/>
    </source>
</evidence>
<dbReference type="RefSeq" id="WP_378228014.1">
    <property type="nucleotide sequence ID" value="NZ_JBHSLL010000012.1"/>
</dbReference>
<dbReference type="Proteomes" id="UP001596016">
    <property type="component" value="Unassembled WGS sequence"/>
</dbReference>
<evidence type="ECO:0000313" key="1">
    <source>
        <dbReference type="EMBL" id="MFC5385135.1"/>
    </source>
</evidence>
<accession>A0ABW0GUG1</accession>